<name>A0A6V8L8S1_9ACTN</name>
<dbReference type="AlphaFoldDB" id="A0A6V8L8S1"/>
<dbReference type="RefSeq" id="WP_173080350.1">
    <property type="nucleotide sequence ID" value="NZ_BAABJB010000001.1"/>
</dbReference>
<sequence>MWESMLSTMVGGAVAAGAGVLTTLVQARQASRMRYEQQQREDRYRLYQDRVEAYVTFHTLASKARRVLQDFTDDTADDDLERREARNEAHLTYVKIALIGGIEVVAAARRVMIKIDAVTYRREAFDSDLFRHVISKFQEAARRDLTGQDDLASILVETHWPDAPPRSRAKPSTTGSG</sequence>
<gene>
    <name evidence="1" type="ORF">Prum_072850</name>
</gene>
<protein>
    <submittedName>
        <fullName evidence="1">Uncharacterized protein</fullName>
    </submittedName>
</protein>
<reference evidence="1 2" key="1">
    <citation type="submission" date="2020-03" db="EMBL/GenBank/DDBJ databases">
        <title>Whole genome shotgun sequence of Phytohabitans rumicis NBRC 108638.</title>
        <authorList>
            <person name="Komaki H."/>
            <person name="Tamura T."/>
        </authorList>
    </citation>
    <scope>NUCLEOTIDE SEQUENCE [LARGE SCALE GENOMIC DNA]</scope>
    <source>
        <strain evidence="1 2">NBRC 108638</strain>
    </source>
</reference>
<dbReference type="Proteomes" id="UP000482960">
    <property type="component" value="Unassembled WGS sequence"/>
</dbReference>
<evidence type="ECO:0000313" key="1">
    <source>
        <dbReference type="EMBL" id="GFJ93643.1"/>
    </source>
</evidence>
<reference evidence="1 2" key="2">
    <citation type="submission" date="2020-03" db="EMBL/GenBank/DDBJ databases">
        <authorList>
            <person name="Ichikawa N."/>
            <person name="Kimura A."/>
            <person name="Kitahashi Y."/>
            <person name="Uohara A."/>
        </authorList>
    </citation>
    <scope>NUCLEOTIDE SEQUENCE [LARGE SCALE GENOMIC DNA]</scope>
    <source>
        <strain evidence="1 2">NBRC 108638</strain>
    </source>
</reference>
<keyword evidence="2" id="KW-1185">Reference proteome</keyword>
<organism evidence="1 2">
    <name type="scientific">Phytohabitans rumicis</name>
    <dbReference type="NCBI Taxonomy" id="1076125"/>
    <lineage>
        <taxon>Bacteria</taxon>
        <taxon>Bacillati</taxon>
        <taxon>Actinomycetota</taxon>
        <taxon>Actinomycetes</taxon>
        <taxon>Micromonosporales</taxon>
        <taxon>Micromonosporaceae</taxon>
    </lineage>
</organism>
<dbReference type="EMBL" id="BLPG01000001">
    <property type="protein sequence ID" value="GFJ93643.1"/>
    <property type="molecule type" value="Genomic_DNA"/>
</dbReference>
<comment type="caution">
    <text evidence="1">The sequence shown here is derived from an EMBL/GenBank/DDBJ whole genome shotgun (WGS) entry which is preliminary data.</text>
</comment>
<accession>A0A6V8L8S1</accession>
<proteinExistence type="predicted"/>
<evidence type="ECO:0000313" key="2">
    <source>
        <dbReference type="Proteomes" id="UP000482960"/>
    </source>
</evidence>